<keyword evidence="2" id="KW-0255">Endonuclease</keyword>
<dbReference type="GO" id="GO:0016787">
    <property type="term" value="F:hydrolase activity"/>
    <property type="evidence" value="ECO:0007669"/>
    <property type="project" value="UniProtKB-KW"/>
</dbReference>
<dbReference type="GO" id="GO:0005737">
    <property type="term" value="C:cytoplasm"/>
    <property type="evidence" value="ECO:0007669"/>
    <property type="project" value="TreeGrafter"/>
</dbReference>
<dbReference type="SUPFAM" id="SSF50199">
    <property type="entry name" value="Staphylococcal nuclease"/>
    <property type="match status" value="1"/>
</dbReference>
<evidence type="ECO:0000313" key="6">
    <source>
        <dbReference type="EMBL" id="KAG8466193.1"/>
    </source>
</evidence>
<dbReference type="AlphaFoldDB" id="A0A8J6CG03"/>
<dbReference type="InterPro" id="IPR016071">
    <property type="entry name" value="Staphylococal_nuclease_OB-fold"/>
</dbReference>
<protein>
    <recommendedName>
        <fullName evidence="5">TNase-like domain-containing protein</fullName>
    </recommendedName>
</protein>
<evidence type="ECO:0000259" key="5">
    <source>
        <dbReference type="PROSITE" id="PS50830"/>
    </source>
</evidence>
<feature type="signal peptide" evidence="4">
    <location>
        <begin position="1"/>
        <end position="20"/>
    </location>
</feature>
<evidence type="ECO:0000256" key="4">
    <source>
        <dbReference type="SAM" id="SignalP"/>
    </source>
</evidence>
<dbReference type="PANTHER" id="PTHR12302:SF3">
    <property type="entry name" value="SERINE_THREONINE-PROTEIN KINASE 31"/>
    <property type="match status" value="1"/>
</dbReference>
<name>A0A8J6CG03_DIALT</name>
<dbReference type="SMART" id="SM00318">
    <property type="entry name" value="SNc"/>
    <property type="match status" value="1"/>
</dbReference>
<dbReference type="Pfam" id="PF00565">
    <property type="entry name" value="SNase"/>
    <property type="match status" value="1"/>
</dbReference>
<keyword evidence="1" id="KW-0540">Nuclease</keyword>
<gene>
    <name evidence="6" type="ORF">KFE25_001949</name>
</gene>
<sequence>MIPLRIAVVCGVALASGANADRGASSIARVRGPRLVPAPSRDAVRLAVRPQLRDGSLLLALRGGGPSIVGEAWGKLTARVLRPLALKMSSTFKRLDPRARVIVIFVLGLTAGALVSSSAESFEIFNTVDDVPGKYFRQQREIPCVVVTVTDGDTMRVMHTPLLSGPRRAIAERVRPRAGKHGPKLSESTMQVRLAAIDTPEVAKFGKPAQPFGNEAKAYVQKRLLGRRIRVKLLSRDQYGRAVASVKYQRGLAPLRSDLGEDLLSDGLAVVYRQGGAQYDSADGVQKWNRIEARAKAQGRGVWAGGKGGGALELPSEYKARMRARATAVVGRT</sequence>
<accession>A0A8J6CG03</accession>
<keyword evidence="7" id="KW-1185">Reference proteome</keyword>
<evidence type="ECO:0000313" key="7">
    <source>
        <dbReference type="Proteomes" id="UP000751190"/>
    </source>
</evidence>
<proteinExistence type="predicted"/>
<keyword evidence="3" id="KW-0378">Hydrolase</keyword>
<feature type="chain" id="PRO_5035154057" description="TNase-like domain-containing protein" evidence="4">
    <location>
        <begin position="21"/>
        <end position="333"/>
    </location>
</feature>
<organism evidence="6 7">
    <name type="scientific">Diacronema lutheri</name>
    <name type="common">Unicellular marine alga</name>
    <name type="synonym">Monochrysis lutheri</name>
    <dbReference type="NCBI Taxonomy" id="2081491"/>
    <lineage>
        <taxon>Eukaryota</taxon>
        <taxon>Haptista</taxon>
        <taxon>Haptophyta</taxon>
        <taxon>Pavlovophyceae</taxon>
        <taxon>Pavlovales</taxon>
        <taxon>Pavlovaceae</taxon>
        <taxon>Diacronema</taxon>
    </lineage>
</organism>
<evidence type="ECO:0000256" key="2">
    <source>
        <dbReference type="ARBA" id="ARBA00022759"/>
    </source>
</evidence>
<evidence type="ECO:0000256" key="1">
    <source>
        <dbReference type="ARBA" id="ARBA00022722"/>
    </source>
</evidence>
<dbReference type="OrthoDB" id="430293at2759"/>
<keyword evidence="4" id="KW-0732">Signal</keyword>
<dbReference type="OMA" id="WSQERIV"/>
<dbReference type="GO" id="GO:0004519">
    <property type="term" value="F:endonuclease activity"/>
    <property type="evidence" value="ECO:0007669"/>
    <property type="project" value="UniProtKB-KW"/>
</dbReference>
<dbReference type="Proteomes" id="UP000751190">
    <property type="component" value="Unassembled WGS sequence"/>
</dbReference>
<dbReference type="PROSITE" id="PS50830">
    <property type="entry name" value="TNASE_3"/>
    <property type="match status" value="1"/>
</dbReference>
<dbReference type="EMBL" id="JAGTXO010000008">
    <property type="protein sequence ID" value="KAG8466193.1"/>
    <property type="molecule type" value="Genomic_DNA"/>
</dbReference>
<reference evidence="6" key="1">
    <citation type="submission" date="2021-05" db="EMBL/GenBank/DDBJ databases">
        <title>The genome of the haptophyte Pavlova lutheri (Diacronema luteri, Pavlovales) - a model for lipid biosynthesis in eukaryotic algae.</title>
        <authorList>
            <person name="Hulatt C.J."/>
            <person name="Posewitz M.C."/>
        </authorList>
    </citation>
    <scope>NUCLEOTIDE SEQUENCE</scope>
    <source>
        <strain evidence="6">NIVA-4/92</strain>
    </source>
</reference>
<feature type="domain" description="TNase-like" evidence="5">
    <location>
        <begin position="140"/>
        <end position="305"/>
    </location>
</feature>
<evidence type="ECO:0000256" key="3">
    <source>
        <dbReference type="ARBA" id="ARBA00022801"/>
    </source>
</evidence>
<comment type="caution">
    <text evidence="6">The sequence shown here is derived from an EMBL/GenBank/DDBJ whole genome shotgun (WGS) entry which is preliminary data.</text>
</comment>
<dbReference type="PANTHER" id="PTHR12302">
    <property type="entry name" value="EBNA2 BINDING PROTEIN P100"/>
    <property type="match status" value="1"/>
</dbReference>
<dbReference type="InterPro" id="IPR035437">
    <property type="entry name" value="SNase_OB-fold_sf"/>
</dbReference>
<dbReference type="Gene3D" id="2.40.50.90">
    <property type="match status" value="1"/>
</dbReference>